<keyword evidence="4" id="KW-0547">Nucleotide-binding</keyword>
<evidence type="ECO:0000256" key="6">
    <source>
        <dbReference type="ARBA" id="ARBA00022840"/>
    </source>
</evidence>
<evidence type="ECO:0000256" key="3">
    <source>
        <dbReference type="ARBA" id="ARBA00022679"/>
    </source>
</evidence>
<accession>A0A7S3NF81</accession>
<keyword evidence="2" id="KW-0723">Serine/threonine-protein kinase</keyword>
<keyword evidence="3" id="KW-0808">Transferase</keyword>
<dbReference type="Gene3D" id="1.10.510.10">
    <property type="entry name" value="Transferase(Phosphotransferase) domain 1"/>
    <property type="match status" value="1"/>
</dbReference>
<keyword evidence="6" id="KW-0067">ATP-binding</keyword>
<dbReference type="GO" id="GO:0010389">
    <property type="term" value="P:regulation of G2/M transition of mitotic cell cycle"/>
    <property type="evidence" value="ECO:0007669"/>
    <property type="project" value="TreeGrafter"/>
</dbReference>
<reference evidence="7" key="1">
    <citation type="submission" date="2021-01" db="EMBL/GenBank/DDBJ databases">
        <authorList>
            <person name="Corre E."/>
            <person name="Pelletier E."/>
            <person name="Niang G."/>
            <person name="Scheremetjew M."/>
            <person name="Finn R."/>
            <person name="Kale V."/>
            <person name="Holt S."/>
            <person name="Cochrane G."/>
            <person name="Meng A."/>
            <person name="Brown T."/>
            <person name="Cohen L."/>
        </authorList>
    </citation>
    <scope>NUCLEOTIDE SEQUENCE</scope>
    <source>
        <strain evidence="7">FSP1.4</strain>
    </source>
</reference>
<dbReference type="EMBL" id="HBII01033094">
    <property type="protein sequence ID" value="CAE0354811.1"/>
    <property type="molecule type" value="Transcribed_RNA"/>
</dbReference>
<proteinExistence type="predicted"/>
<dbReference type="GO" id="GO:0005737">
    <property type="term" value="C:cytoplasm"/>
    <property type="evidence" value="ECO:0007669"/>
    <property type="project" value="TreeGrafter"/>
</dbReference>
<dbReference type="PANTHER" id="PTHR24056">
    <property type="entry name" value="CELL DIVISION PROTEIN KINASE"/>
    <property type="match status" value="1"/>
</dbReference>
<evidence type="ECO:0000256" key="1">
    <source>
        <dbReference type="ARBA" id="ARBA00012425"/>
    </source>
</evidence>
<dbReference type="EC" id="2.7.11.22" evidence="1"/>
<organism evidence="7">
    <name type="scientific">Euplotes harpa</name>
    <dbReference type="NCBI Taxonomy" id="151035"/>
    <lineage>
        <taxon>Eukaryota</taxon>
        <taxon>Sar</taxon>
        <taxon>Alveolata</taxon>
        <taxon>Ciliophora</taxon>
        <taxon>Intramacronucleata</taxon>
        <taxon>Spirotrichea</taxon>
        <taxon>Hypotrichia</taxon>
        <taxon>Euplotida</taxon>
        <taxon>Euplotidae</taxon>
        <taxon>Euplotes</taxon>
    </lineage>
</organism>
<dbReference type="InterPro" id="IPR050108">
    <property type="entry name" value="CDK"/>
</dbReference>
<sequence>MFELTHKKPLFSGESEIDQLFKIFRVLGSPSTSSYPGLDKLKFYKESFPKFKQNLSGVCERFDDEALDLFLQLTEICPAKRITALAALEHPWFEGLPKSNPLTD</sequence>
<dbReference type="GO" id="GO:0000082">
    <property type="term" value="P:G1/S transition of mitotic cell cycle"/>
    <property type="evidence" value="ECO:0007669"/>
    <property type="project" value="TreeGrafter"/>
</dbReference>
<dbReference type="GO" id="GO:0010468">
    <property type="term" value="P:regulation of gene expression"/>
    <property type="evidence" value="ECO:0007669"/>
    <property type="project" value="TreeGrafter"/>
</dbReference>
<dbReference type="GO" id="GO:0005634">
    <property type="term" value="C:nucleus"/>
    <property type="evidence" value="ECO:0007669"/>
    <property type="project" value="TreeGrafter"/>
</dbReference>
<dbReference type="PANTHER" id="PTHR24056:SF254">
    <property type="entry name" value="CYCLIN-DEPENDENT KINASE 2"/>
    <property type="match status" value="1"/>
</dbReference>
<protein>
    <recommendedName>
        <fullName evidence="1">cyclin-dependent kinase</fullName>
        <ecNumber evidence="1">2.7.11.22</ecNumber>
    </recommendedName>
</protein>
<dbReference type="AlphaFoldDB" id="A0A7S3NF81"/>
<evidence type="ECO:0000256" key="5">
    <source>
        <dbReference type="ARBA" id="ARBA00022777"/>
    </source>
</evidence>
<dbReference type="GO" id="GO:0000307">
    <property type="term" value="C:cyclin-dependent protein kinase holoenzyme complex"/>
    <property type="evidence" value="ECO:0007669"/>
    <property type="project" value="TreeGrafter"/>
</dbReference>
<dbReference type="GO" id="GO:0030332">
    <property type="term" value="F:cyclin binding"/>
    <property type="evidence" value="ECO:0007669"/>
    <property type="project" value="TreeGrafter"/>
</dbReference>
<keyword evidence="5" id="KW-0418">Kinase</keyword>
<dbReference type="GO" id="GO:0005524">
    <property type="term" value="F:ATP binding"/>
    <property type="evidence" value="ECO:0007669"/>
    <property type="project" value="UniProtKB-KW"/>
</dbReference>
<dbReference type="SUPFAM" id="SSF56112">
    <property type="entry name" value="Protein kinase-like (PK-like)"/>
    <property type="match status" value="1"/>
</dbReference>
<dbReference type="InterPro" id="IPR011009">
    <property type="entry name" value="Kinase-like_dom_sf"/>
</dbReference>
<name>A0A7S3NF81_9SPIT</name>
<evidence type="ECO:0000256" key="4">
    <source>
        <dbReference type="ARBA" id="ARBA00022741"/>
    </source>
</evidence>
<dbReference type="GO" id="GO:0007165">
    <property type="term" value="P:signal transduction"/>
    <property type="evidence" value="ECO:0007669"/>
    <property type="project" value="TreeGrafter"/>
</dbReference>
<gene>
    <name evidence="7" type="ORF">EHAR0213_LOCUS13727</name>
</gene>
<evidence type="ECO:0000313" key="7">
    <source>
        <dbReference type="EMBL" id="CAE0354811.1"/>
    </source>
</evidence>
<evidence type="ECO:0000256" key="2">
    <source>
        <dbReference type="ARBA" id="ARBA00022527"/>
    </source>
</evidence>
<dbReference type="GO" id="GO:0004693">
    <property type="term" value="F:cyclin-dependent protein serine/threonine kinase activity"/>
    <property type="evidence" value="ECO:0007669"/>
    <property type="project" value="UniProtKB-EC"/>
</dbReference>